<dbReference type="InterPro" id="IPR011623">
    <property type="entry name" value="7TMR_DISM_rcpt_extracell_dom1"/>
</dbReference>
<feature type="domain" description="PPM-type phosphatase" evidence="3">
    <location>
        <begin position="485"/>
        <end position="702"/>
    </location>
</feature>
<name>A0A4R9LX62_9LEPT</name>
<dbReference type="GO" id="GO:0016791">
    <property type="term" value="F:phosphatase activity"/>
    <property type="evidence" value="ECO:0007669"/>
    <property type="project" value="TreeGrafter"/>
</dbReference>
<comment type="caution">
    <text evidence="4">The sequence shown here is derived from an EMBL/GenBank/DDBJ whole genome shotgun (WGS) entry which is preliminary data.</text>
</comment>
<evidence type="ECO:0000256" key="1">
    <source>
        <dbReference type="ARBA" id="ARBA00022801"/>
    </source>
</evidence>
<keyword evidence="1" id="KW-0378">Hydrolase</keyword>
<dbReference type="PANTHER" id="PTHR43156:SF2">
    <property type="entry name" value="STAGE II SPORULATION PROTEIN E"/>
    <property type="match status" value="1"/>
</dbReference>
<dbReference type="Gene3D" id="2.60.40.2380">
    <property type="match status" value="1"/>
</dbReference>
<dbReference type="InterPro" id="IPR052016">
    <property type="entry name" value="Bact_Sigma-Reg"/>
</dbReference>
<keyword evidence="2" id="KW-1133">Transmembrane helix</keyword>
<dbReference type="Pfam" id="PF07695">
    <property type="entry name" value="7TMR-DISM_7TM"/>
    <property type="match status" value="1"/>
</dbReference>
<dbReference type="PANTHER" id="PTHR43156">
    <property type="entry name" value="STAGE II SPORULATION PROTEIN E-RELATED"/>
    <property type="match status" value="1"/>
</dbReference>
<dbReference type="Pfam" id="PF07696">
    <property type="entry name" value="7TMR-DISMED2"/>
    <property type="match status" value="1"/>
</dbReference>
<feature type="transmembrane region" description="Helical" evidence="2">
    <location>
        <begin position="271"/>
        <end position="295"/>
    </location>
</feature>
<sequence>MERDDRRPKYEDWPSSPNLHRGRRNSLRYSEKERLNIGTEICGRGIKPLPFFLFFKRNYLSFFFLLLFSSQTLLYSQTPTVSLAENHFDGNLRITKQIEVWEDKSGKFDFDWIRNHSEEIPFQKGISDYLNYGFSKSVFWIRFRLEKPPEDKDLFLLIKAHNIDYVDFYFSNTSEKITKKQTGHFVVMPEREFPHRHYLVSIPKDSYGKDIYIRIKSDISLQIAIDLLDWKSIHQIDYSEQWFYGFFFGCLGIIILYNLAIAFFVRDINYLFYIGYVFFFGLGQMSMLGFAGYFLFPDSSLFMRNGIPLFFSICMLFFVFFASSFLKLKERLKIAYRFTYVLAIAIILNVIFAAAGEIYISAIVLSWLTSILSGFIMIVVLWGFYKRIISFYYFGAAFFILMASSVIYSILKITTFETNTFLEEMIFPIASLADITLFSFALADRIQLLRLEKDQAIEQIVLHEKERQISKDLLVQALPKAIPYIPSLSIQIFIQPMKQVGGDFYEFHSPNSCELGTLICDVSGHGIPASLVSAMGKVAFSTQKKNIFSPKRVLEGMNRILYGNCTPEYLTASYVYLNTETNTWRFGRAGHPSGFLQRKTGEILTVHPQGKVIGTFPEIQIEEIGFLTNPGDRILLLTDGVPESFNSLDEMYGEERLLEFLKNNANLPGDLWVKALLSDLESFSGKGLKEWEDDITFILLDLK</sequence>
<evidence type="ECO:0000259" key="3">
    <source>
        <dbReference type="SMART" id="SM00331"/>
    </source>
</evidence>
<evidence type="ECO:0000313" key="5">
    <source>
        <dbReference type="Proteomes" id="UP000298264"/>
    </source>
</evidence>
<dbReference type="AlphaFoldDB" id="A0A4R9LX62"/>
<feature type="transmembrane region" description="Helical" evidence="2">
    <location>
        <begin position="59"/>
        <end position="76"/>
    </location>
</feature>
<feature type="transmembrane region" description="Helical" evidence="2">
    <location>
        <begin position="362"/>
        <end position="384"/>
    </location>
</feature>
<accession>A0A4R9LX62</accession>
<dbReference type="Proteomes" id="UP000298264">
    <property type="component" value="Unassembled WGS sequence"/>
</dbReference>
<dbReference type="Gene3D" id="3.60.40.10">
    <property type="entry name" value="PPM-type phosphatase domain"/>
    <property type="match status" value="1"/>
</dbReference>
<evidence type="ECO:0000313" key="4">
    <source>
        <dbReference type="EMBL" id="TGN16756.1"/>
    </source>
</evidence>
<dbReference type="OrthoDB" id="311592at2"/>
<dbReference type="SMART" id="SM00331">
    <property type="entry name" value="PP2C_SIG"/>
    <property type="match status" value="1"/>
</dbReference>
<reference evidence="4" key="1">
    <citation type="journal article" date="2019" name="PLoS Negl. Trop. Dis.">
        <title>Revisiting the worldwide diversity of Leptospira species in the environment.</title>
        <authorList>
            <person name="Vincent A.T."/>
            <person name="Schiettekatte O."/>
            <person name="Bourhy P."/>
            <person name="Veyrier F.J."/>
            <person name="Picardeau M."/>
        </authorList>
    </citation>
    <scope>NUCLEOTIDE SEQUENCE [LARGE SCALE GENOMIC DNA]</scope>
    <source>
        <strain evidence="4">201400974</strain>
    </source>
</reference>
<feature type="transmembrane region" description="Helical" evidence="2">
    <location>
        <begin position="338"/>
        <end position="356"/>
    </location>
</feature>
<feature type="transmembrane region" description="Helical" evidence="2">
    <location>
        <begin position="391"/>
        <end position="413"/>
    </location>
</feature>
<feature type="transmembrane region" description="Helical" evidence="2">
    <location>
        <begin position="242"/>
        <end position="264"/>
    </location>
</feature>
<dbReference type="InterPro" id="IPR011622">
    <property type="entry name" value="7TMR_DISM_rcpt_extracell_dom2"/>
</dbReference>
<dbReference type="InterPro" id="IPR001932">
    <property type="entry name" value="PPM-type_phosphatase-like_dom"/>
</dbReference>
<dbReference type="EMBL" id="RQHV01000001">
    <property type="protein sequence ID" value="TGN16756.1"/>
    <property type="molecule type" value="Genomic_DNA"/>
</dbReference>
<proteinExistence type="predicted"/>
<evidence type="ECO:0000256" key="2">
    <source>
        <dbReference type="SAM" id="Phobius"/>
    </source>
</evidence>
<dbReference type="InterPro" id="IPR036457">
    <property type="entry name" value="PPM-type-like_dom_sf"/>
</dbReference>
<feature type="transmembrane region" description="Helical" evidence="2">
    <location>
        <begin position="307"/>
        <end position="326"/>
    </location>
</feature>
<protein>
    <submittedName>
        <fullName evidence="4">Serine/threonine protein phosphatase</fullName>
    </submittedName>
</protein>
<gene>
    <name evidence="4" type="ORF">EHS11_00095</name>
</gene>
<organism evidence="4 5">
    <name type="scientific">Leptospira ilyithenensis</name>
    <dbReference type="NCBI Taxonomy" id="2484901"/>
    <lineage>
        <taxon>Bacteria</taxon>
        <taxon>Pseudomonadati</taxon>
        <taxon>Spirochaetota</taxon>
        <taxon>Spirochaetia</taxon>
        <taxon>Leptospirales</taxon>
        <taxon>Leptospiraceae</taxon>
        <taxon>Leptospira</taxon>
    </lineage>
</organism>
<keyword evidence="5" id="KW-1185">Reference proteome</keyword>
<keyword evidence="2" id="KW-0812">Transmembrane</keyword>
<keyword evidence="2" id="KW-0472">Membrane</keyword>
<feature type="transmembrane region" description="Helical" evidence="2">
    <location>
        <begin position="425"/>
        <end position="443"/>
    </location>
</feature>
<dbReference type="Pfam" id="PF07228">
    <property type="entry name" value="SpoIIE"/>
    <property type="match status" value="1"/>
</dbReference>